<keyword evidence="1" id="KW-0472">Membrane</keyword>
<feature type="transmembrane region" description="Helical" evidence="1">
    <location>
        <begin position="37"/>
        <end position="59"/>
    </location>
</feature>
<sequence length="115" mass="12839">MLVWKGKGLLVLVAGFLGIFVGAMFESLNLPNALQSSLMWLVAGTVSAGVNYLFCRFFISTEKRIYIDEQTGQRVEVIDNSSLFFIRNRIWTYIFGILFGVLGVLGLGSYVISLF</sequence>
<keyword evidence="1" id="KW-0812">Transmembrane</keyword>
<evidence type="ECO:0000256" key="1">
    <source>
        <dbReference type="SAM" id="Phobius"/>
    </source>
</evidence>
<feature type="transmembrane region" description="Helical" evidence="1">
    <location>
        <begin position="90"/>
        <end position="112"/>
    </location>
</feature>
<keyword evidence="1" id="KW-1133">Transmembrane helix</keyword>
<dbReference type="EMBL" id="CP104778">
    <property type="protein sequence ID" value="WPC22045.1"/>
    <property type="molecule type" value="Genomic_DNA"/>
</dbReference>
<proteinExistence type="predicted"/>
<evidence type="ECO:0000313" key="2">
    <source>
        <dbReference type="EMBL" id="WPC22045.1"/>
    </source>
</evidence>
<organism evidence="2 3">
    <name type="scientific">Pediococcus inopinatus</name>
    <dbReference type="NCBI Taxonomy" id="114090"/>
    <lineage>
        <taxon>Bacteria</taxon>
        <taxon>Bacillati</taxon>
        <taxon>Bacillota</taxon>
        <taxon>Bacilli</taxon>
        <taxon>Lactobacillales</taxon>
        <taxon>Lactobacillaceae</taxon>
        <taxon>Pediococcus</taxon>
    </lineage>
</organism>
<name>A0ABZ0Q4X6_9LACO</name>
<evidence type="ECO:0000313" key="3">
    <source>
        <dbReference type="Proteomes" id="UP001302696"/>
    </source>
</evidence>
<dbReference type="RefSeq" id="WP_057775303.1">
    <property type="nucleotide sequence ID" value="NZ_BBIM01000037.1"/>
</dbReference>
<evidence type="ECO:0008006" key="4">
    <source>
        <dbReference type="Google" id="ProtNLM"/>
    </source>
</evidence>
<feature type="transmembrane region" description="Helical" evidence="1">
    <location>
        <begin position="7"/>
        <end position="25"/>
    </location>
</feature>
<protein>
    <recommendedName>
        <fullName evidence="4">DUF3899 domain-containing protein</fullName>
    </recommendedName>
</protein>
<accession>A0ABZ0Q4X6</accession>
<gene>
    <name evidence="2" type="ORF">N6G96_02175</name>
</gene>
<dbReference type="Proteomes" id="UP001302696">
    <property type="component" value="Chromosome"/>
</dbReference>
<keyword evidence="3" id="KW-1185">Reference proteome</keyword>
<reference evidence="3" key="1">
    <citation type="submission" date="2024-06" db="EMBL/GenBank/DDBJ databases">
        <authorList>
            <person name="Chang H.C."/>
            <person name="Mun S.Y."/>
        </authorList>
    </citation>
    <scope>NUCLEOTIDE SEQUENCE [LARGE SCALE GENOMIC DNA]</scope>
    <source>
        <strain evidence="3">KT1</strain>
    </source>
</reference>